<dbReference type="Gene3D" id="1.10.10.10">
    <property type="entry name" value="Winged helix-like DNA-binding domain superfamily/Winged helix DNA-binding domain"/>
    <property type="match status" value="1"/>
</dbReference>
<sequence length="271" mass="30525">MAETKIRLDRQGGFTVLPNGMLRDSRLNPKTKGIFAMMCSFSEGWEYSVSGLSVVCGVGRDAIRSALKELEKAGYLEREQSHGERGHFGGNVYILHEVSRCPDVQPLPGFPSTVEPSTGEPSAGEPLTENPTQYNKDLIKERLNKDYIVQSEDVSNLDTPEKDKPKPAQLPKHKPERFQGFWDYYPRHVKRDRAVAAWDKLKPDDELIGTMGRALAKQVAYWNAVGKELQFIPHAASWINQQRWNDPPEEYQLSGRTAQPSGGWADSKEVL</sequence>
<organism evidence="2 3">
    <name type="scientific">Candidatus Avoscillospira avistercoris</name>
    <dbReference type="NCBI Taxonomy" id="2840707"/>
    <lineage>
        <taxon>Bacteria</taxon>
        <taxon>Bacillati</taxon>
        <taxon>Bacillota</taxon>
        <taxon>Clostridia</taxon>
        <taxon>Eubacteriales</taxon>
        <taxon>Oscillospiraceae</taxon>
        <taxon>Oscillospiraceae incertae sedis</taxon>
        <taxon>Candidatus Avoscillospira</taxon>
    </lineage>
</organism>
<dbReference type="EMBL" id="DVJJ01000080">
    <property type="protein sequence ID" value="HIS64812.1"/>
    <property type="molecule type" value="Genomic_DNA"/>
</dbReference>
<comment type="caution">
    <text evidence="2">The sequence shown here is derived from an EMBL/GenBank/DDBJ whole genome shotgun (WGS) entry which is preliminary data.</text>
</comment>
<dbReference type="SUPFAM" id="SSF46785">
    <property type="entry name" value="Winged helix' DNA-binding domain"/>
    <property type="match status" value="1"/>
</dbReference>
<dbReference type="InterPro" id="IPR036388">
    <property type="entry name" value="WH-like_DNA-bd_sf"/>
</dbReference>
<proteinExistence type="predicted"/>
<name>A0A9D1F987_9FIRM</name>
<dbReference type="InterPro" id="IPR036390">
    <property type="entry name" value="WH_DNA-bd_sf"/>
</dbReference>
<gene>
    <name evidence="2" type="ORF">IAA83_05505</name>
</gene>
<dbReference type="Proteomes" id="UP000886741">
    <property type="component" value="Unassembled WGS sequence"/>
</dbReference>
<protein>
    <submittedName>
        <fullName evidence="2">Helix-turn-helix domain-containing protein</fullName>
    </submittedName>
</protein>
<evidence type="ECO:0000313" key="2">
    <source>
        <dbReference type="EMBL" id="HIS64812.1"/>
    </source>
</evidence>
<feature type="region of interest" description="Disordered" evidence="1">
    <location>
        <begin position="106"/>
        <end position="134"/>
    </location>
</feature>
<reference evidence="2" key="2">
    <citation type="journal article" date="2021" name="PeerJ">
        <title>Extensive microbial diversity within the chicken gut microbiome revealed by metagenomics and culture.</title>
        <authorList>
            <person name="Gilroy R."/>
            <person name="Ravi A."/>
            <person name="Getino M."/>
            <person name="Pursley I."/>
            <person name="Horton D.L."/>
            <person name="Alikhan N.F."/>
            <person name="Baker D."/>
            <person name="Gharbi K."/>
            <person name="Hall N."/>
            <person name="Watson M."/>
            <person name="Adriaenssens E.M."/>
            <person name="Foster-Nyarko E."/>
            <person name="Jarju S."/>
            <person name="Secka A."/>
            <person name="Antonio M."/>
            <person name="Oren A."/>
            <person name="Chaudhuri R.R."/>
            <person name="La Ragione R."/>
            <person name="Hildebrand F."/>
            <person name="Pallen M.J."/>
        </authorList>
    </citation>
    <scope>NUCLEOTIDE SEQUENCE</scope>
    <source>
        <strain evidence="2">ChiBcec16-1751</strain>
    </source>
</reference>
<reference evidence="2" key="1">
    <citation type="submission" date="2020-10" db="EMBL/GenBank/DDBJ databases">
        <authorList>
            <person name="Gilroy R."/>
        </authorList>
    </citation>
    <scope>NUCLEOTIDE SEQUENCE</scope>
    <source>
        <strain evidence="2">ChiBcec16-1751</strain>
    </source>
</reference>
<accession>A0A9D1F987</accession>
<evidence type="ECO:0000256" key="1">
    <source>
        <dbReference type="SAM" id="MobiDB-lite"/>
    </source>
</evidence>
<feature type="region of interest" description="Disordered" evidence="1">
    <location>
        <begin position="246"/>
        <end position="271"/>
    </location>
</feature>
<dbReference type="AlphaFoldDB" id="A0A9D1F987"/>
<evidence type="ECO:0000313" key="3">
    <source>
        <dbReference type="Proteomes" id="UP000886741"/>
    </source>
</evidence>
<dbReference type="Pfam" id="PF13730">
    <property type="entry name" value="HTH_36"/>
    <property type="match status" value="1"/>
</dbReference>
<feature type="region of interest" description="Disordered" evidence="1">
    <location>
        <begin position="151"/>
        <end position="173"/>
    </location>
</feature>